<keyword evidence="2" id="KW-1185">Reference proteome</keyword>
<sequence length="301" mass="34431">MSDDSERVSVHGRVFQRISLDEKIYFAPVAIDDREESRLTAQHRLVARIFGDSLFSSKVSVENPSAILECGYGNGEWAVQCAEDFEDCEVTAVDIFPMDLPDQPENLDLICHNLNDPLRDPELFQANHYDLIHSRFVFPGIKTERWARYIRDMKLLLKPAGWVQMMEFLPIIQSHNGSLTEQSAVRRWWQSYQGAMASMDRDPRIGRRLKQLLLDNRYRDVDVEVVQTRTLFPNSAEKARIDPAQASLGGDSVAMIGDLLESLGLWPFTSTLGRTAAEFDSLMEEVRTELQDVSLKLYIEM</sequence>
<dbReference type="GeneID" id="62199549"/>
<dbReference type="SUPFAM" id="SSF53335">
    <property type="entry name" value="S-adenosyl-L-methionine-dependent methyltransferases"/>
    <property type="match status" value="1"/>
</dbReference>
<accession>A0A8H7BI95</accession>
<dbReference type="Gene3D" id="3.40.50.150">
    <property type="entry name" value="Vaccinia Virus protein VP39"/>
    <property type="match status" value="1"/>
</dbReference>
<evidence type="ECO:0000313" key="1">
    <source>
        <dbReference type="EMBL" id="KAF7682348.1"/>
    </source>
</evidence>
<dbReference type="InterPro" id="IPR029063">
    <property type="entry name" value="SAM-dependent_MTases_sf"/>
</dbReference>
<dbReference type="EMBL" id="JAAABM010000001">
    <property type="protein sequence ID" value="KAF7682348.1"/>
    <property type="molecule type" value="Genomic_DNA"/>
</dbReference>
<comment type="caution">
    <text evidence="1">The sequence shown here is derived from an EMBL/GenBank/DDBJ whole genome shotgun (WGS) entry which is preliminary data.</text>
</comment>
<protein>
    <recommendedName>
        <fullName evidence="3">S-adenosyl-L-methionine-dependent methyltransferase</fullName>
    </recommendedName>
</protein>
<evidence type="ECO:0008006" key="3">
    <source>
        <dbReference type="Google" id="ProtNLM"/>
    </source>
</evidence>
<proteinExistence type="predicted"/>
<gene>
    <name evidence="1" type="ORF">GT037_001324</name>
</gene>
<dbReference type="Pfam" id="PF13489">
    <property type="entry name" value="Methyltransf_23"/>
    <property type="match status" value="1"/>
</dbReference>
<dbReference type="Proteomes" id="UP000596902">
    <property type="component" value="Unassembled WGS sequence"/>
</dbReference>
<organism evidence="1 2">
    <name type="scientific">Alternaria burnsii</name>
    <dbReference type="NCBI Taxonomy" id="1187904"/>
    <lineage>
        <taxon>Eukaryota</taxon>
        <taxon>Fungi</taxon>
        <taxon>Dikarya</taxon>
        <taxon>Ascomycota</taxon>
        <taxon>Pezizomycotina</taxon>
        <taxon>Dothideomycetes</taxon>
        <taxon>Pleosporomycetidae</taxon>
        <taxon>Pleosporales</taxon>
        <taxon>Pleosporineae</taxon>
        <taxon>Pleosporaceae</taxon>
        <taxon>Alternaria</taxon>
        <taxon>Alternaria sect. Alternaria</taxon>
    </lineage>
</organism>
<name>A0A8H7BI95_9PLEO</name>
<dbReference type="CDD" id="cd02440">
    <property type="entry name" value="AdoMet_MTases"/>
    <property type="match status" value="1"/>
</dbReference>
<evidence type="ECO:0000313" key="2">
    <source>
        <dbReference type="Proteomes" id="UP000596902"/>
    </source>
</evidence>
<reference evidence="1" key="1">
    <citation type="submission" date="2020-01" db="EMBL/GenBank/DDBJ databases">
        <authorList>
            <person name="Feng Z.H.Z."/>
        </authorList>
    </citation>
    <scope>NUCLEOTIDE SEQUENCE</scope>
    <source>
        <strain evidence="1">CBS107.38</strain>
    </source>
</reference>
<dbReference type="RefSeq" id="XP_038792227.1">
    <property type="nucleotide sequence ID" value="XM_038926371.1"/>
</dbReference>
<dbReference type="AlphaFoldDB" id="A0A8H7BI95"/>
<reference evidence="1" key="2">
    <citation type="submission" date="2020-08" db="EMBL/GenBank/DDBJ databases">
        <title>Draft Genome Sequence of Cumin Blight Pathogen Alternaria burnsii.</title>
        <authorList>
            <person name="Feng Z."/>
        </authorList>
    </citation>
    <scope>NUCLEOTIDE SEQUENCE</scope>
    <source>
        <strain evidence="1">CBS107.38</strain>
    </source>
</reference>